<proteinExistence type="predicted"/>
<dbReference type="PANTHER" id="PTHR30047">
    <property type="entry name" value="HIGH-AFFINITY CHOLINE TRANSPORT PROTEIN-RELATED"/>
    <property type="match status" value="1"/>
</dbReference>
<feature type="transmembrane region" description="Helical" evidence="7">
    <location>
        <begin position="149"/>
        <end position="171"/>
    </location>
</feature>
<feature type="transmembrane region" description="Helical" evidence="7">
    <location>
        <begin position="272"/>
        <end position="292"/>
    </location>
</feature>
<keyword evidence="6 7" id="KW-0472">Membrane</keyword>
<keyword evidence="9" id="KW-1185">Reference proteome</keyword>
<evidence type="ECO:0000313" key="9">
    <source>
        <dbReference type="Proteomes" id="UP000326170"/>
    </source>
</evidence>
<dbReference type="InterPro" id="IPR018093">
    <property type="entry name" value="BCCT_CS"/>
</dbReference>
<dbReference type="Pfam" id="PF02028">
    <property type="entry name" value="BCCT"/>
    <property type="match status" value="1"/>
</dbReference>
<organism evidence="8 9">
    <name type="scientific">Natronorubrum aibiense</name>
    <dbReference type="NCBI Taxonomy" id="348826"/>
    <lineage>
        <taxon>Archaea</taxon>
        <taxon>Methanobacteriati</taxon>
        <taxon>Methanobacteriota</taxon>
        <taxon>Stenosarchaea group</taxon>
        <taxon>Halobacteria</taxon>
        <taxon>Halobacteriales</taxon>
        <taxon>Natrialbaceae</taxon>
        <taxon>Natronorubrum</taxon>
    </lineage>
</organism>
<gene>
    <name evidence="8" type="ORF">GCU68_19540</name>
</gene>
<dbReference type="GO" id="GO:0022857">
    <property type="term" value="F:transmembrane transporter activity"/>
    <property type="evidence" value="ECO:0007669"/>
    <property type="project" value="InterPro"/>
</dbReference>
<dbReference type="OrthoDB" id="141573at2157"/>
<keyword evidence="5 7" id="KW-1133">Transmembrane helix</keyword>
<dbReference type="GO" id="GO:0005886">
    <property type="term" value="C:plasma membrane"/>
    <property type="evidence" value="ECO:0007669"/>
    <property type="project" value="UniProtKB-SubCell"/>
</dbReference>
<dbReference type="AlphaFoldDB" id="A0A5P9P9D8"/>
<dbReference type="InterPro" id="IPR000060">
    <property type="entry name" value="BCCT_transptr"/>
</dbReference>
<keyword evidence="4 7" id="KW-0812">Transmembrane</keyword>
<keyword evidence="3" id="KW-1003">Cell membrane</keyword>
<dbReference type="Proteomes" id="UP000326170">
    <property type="component" value="Plasmid unnamed2"/>
</dbReference>
<evidence type="ECO:0000256" key="6">
    <source>
        <dbReference type="ARBA" id="ARBA00023136"/>
    </source>
</evidence>
<geneLocation type="plasmid" evidence="8 9">
    <name>unnamed2</name>
</geneLocation>
<protein>
    <submittedName>
        <fullName evidence="8">BCCT family transporter</fullName>
    </submittedName>
</protein>
<name>A0A5P9P9D8_9EURY</name>
<dbReference type="PANTHER" id="PTHR30047:SF7">
    <property type="entry name" value="HIGH-AFFINITY CHOLINE TRANSPORT PROTEIN"/>
    <property type="match status" value="1"/>
</dbReference>
<feature type="transmembrane region" description="Helical" evidence="7">
    <location>
        <begin position="482"/>
        <end position="503"/>
    </location>
</feature>
<dbReference type="EMBL" id="CP045490">
    <property type="protein sequence ID" value="QFU84714.1"/>
    <property type="molecule type" value="Genomic_DNA"/>
</dbReference>
<keyword evidence="8" id="KW-0614">Plasmid</keyword>
<evidence type="ECO:0000256" key="3">
    <source>
        <dbReference type="ARBA" id="ARBA00022475"/>
    </source>
</evidence>
<evidence type="ECO:0000256" key="7">
    <source>
        <dbReference type="SAM" id="Phobius"/>
    </source>
</evidence>
<reference evidence="8 9" key="1">
    <citation type="journal article" date="2007" name="Int. J. Syst. Evol. Microbiol.">
        <title>Natronorubrum sulfidifaciens sp. nov., an extremely haloalkaliphilic archaeon isolated from Aiding salt lake in Xin-Jiang, China.</title>
        <authorList>
            <person name="Cui H.L."/>
            <person name="Tohty D."/>
            <person name="Liu H.C."/>
            <person name="Liu S.J."/>
            <person name="Oren A."/>
            <person name="Zhou P.J."/>
        </authorList>
    </citation>
    <scope>NUCLEOTIDE SEQUENCE [LARGE SCALE GENOMIC DNA]</scope>
    <source>
        <strain evidence="8 9">7-3</strain>
        <plasmid evidence="8">unnamed2</plasmid>
    </source>
</reference>
<comment type="subcellular location">
    <subcellularLocation>
        <location evidence="1">Cell membrane</location>
        <topology evidence="1">Multi-pass membrane protein</topology>
    </subcellularLocation>
</comment>
<evidence type="ECO:0000256" key="4">
    <source>
        <dbReference type="ARBA" id="ARBA00022692"/>
    </source>
</evidence>
<feature type="transmembrane region" description="Helical" evidence="7">
    <location>
        <begin position="97"/>
        <end position="118"/>
    </location>
</feature>
<feature type="transmembrane region" description="Helical" evidence="7">
    <location>
        <begin position="57"/>
        <end position="77"/>
    </location>
</feature>
<feature type="transmembrane region" description="Helical" evidence="7">
    <location>
        <begin position="20"/>
        <end position="37"/>
    </location>
</feature>
<dbReference type="GeneID" id="42303253"/>
<sequence length="547" mass="59162">MSTDPKSGIAAFRDEIDPFVFLGGAIVTILAIGYIAARPDVAGEFLTSANNFLWSELGWVFLWAMFLAVAFCLWLLVGPWGKIKLGGPDEEPEFSYFSFLAMLFSAGLSTGLVFYGPAEALFHYSSGLPFFGSEAESAAIVPDAIQYTMLHWGISPWSAYLIVGVTISYYVHRKGAPIKPSTVFAPFIGVENLDKNWVKPLDLLMVVVSVGGVAVSLGFVVTQFLGGVAYNYGAEVGDLGTILVTVGLTVGFTASAALGVKRGIRRISTFNMYLFLFLLLVAFVFGPTAFLLNAGTEALGGYVNNFIGMSLYANAANGVEWVGGWTIFYWAWWFSFAPMIGIFIARICRGRTIRQVVFAGIIGTTAASFPWFIVMGGSSLWVQTSGSADLLTIVFEQGREVVAFPLFETLMPFGGVFAVAYLVLVLTFLITTVDSTTLSLAMFTTDGSEHPSTINRVTWGGLVGLLSSLLLITGGLATLQNFVVLLGFPIAFVIGLCVVGLTIEFEQTNPVLLTERYSKDDREDTDQQTVAGYLSKRRPSWMGGADD</sequence>
<keyword evidence="2" id="KW-0813">Transport</keyword>
<evidence type="ECO:0000256" key="1">
    <source>
        <dbReference type="ARBA" id="ARBA00004651"/>
    </source>
</evidence>
<feature type="transmembrane region" description="Helical" evidence="7">
    <location>
        <begin position="410"/>
        <end position="433"/>
    </location>
</feature>
<evidence type="ECO:0000256" key="5">
    <source>
        <dbReference type="ARBA" id="ARBA00022989"/>
    </source>
</evidence>
<dbReference type="RefSeq" id="WP_152944273.1">
    <property type="nucleotide sequence ID" value="NZ_CP045490.1"/>
</dbReference>
<evidence type="ECO:0000313" key="8">
    <source>
        <dbReference type="EMBL" id="QFU84714.1"/>
    </source>
</evidence>
<dbReference type="KEGG" id="nas:GCU68_19540"/>
<feature type="transmembrane region" description="Helical" evidence="7">
    <location>
        <begin position="242"/>
        <end position="260"/>
    </location>
</feature>
<feature type="transmembrane region" description="Helical" evidence="7">
    <location>
        <begin position="203"/>
        <end position="230"/>
    </location>
</feature>
<feature type="transmembrane region" description="Helical" evidence="7">
    <location>
        <begin position="327"/>
        <end position="345"/>
    </location>
</feature>
<dbReference type="PROSITE" id="PS01303">
    <property type="entry name" value="BCCT"/>
    <property type="match status" value="1"/>
</dbReference>
<feature type="transmembrane region" description="Helical" evidence="7">
    <location>
        <begin position="357"/>
        <end position="382"/>
    </location>
</feature>
<feature type="transmembrane region" description="Helical" evidence="7">
    <location>
        <begin position="454"/>
        <end position="476"/>
    </location>
</feature>
<evidence type="ECO:0000256" key="2">
    <source>
        <dbReference type="ARBA" id="ARBA00022448"/>
    </source>
</evidence>
<accession>A0A5P9P9D8</accession>